<keyword evidence="1" id="KW-0812">Transmembrane</keyword>
<dbReference type="EMBL" id="JABAIK010000005">
    <property type="protein sequence ID" value="NLS12473.1"/>
    <property type="molecule type" value="Genomic_DNA"/>
</dbReference>
<feature type="transmembrane region" description="Helical" evidence="1">
    <location>
        <begin position="269"/>
        <end position="288"/>
    </location>
</feature>
<dbReference type="InterPro" id="IPR002656">
    <property type="entry name" value="Acyl_transf_3_dom"/>
</dbReference>
<organism evidence="3 4">
    <name type="scientific">Vibrio agarilyticus</name>
    <dbReference type="NCBI Taxonomy" id="2726741"/>
    <lineage>
        <taxon>Bacteria</taxon>
        <taxon>Pseudomonadati</taxon>
        <taxon>Pseudomonadota</taxon>
        <taxon>Gammaproteobacteria</taxon>
        <taxon>Vibrionales</taxon>
        <taxon>Vibrionaceae</taxon>
        <taxon>Vibrio</taxon>
    </lineage>
</organism>
<feature type="transmembrane region" description="Helical" evidence="1">
    <location>
        <begin position="204"/>
        <end position="224"/>
    </location>
</feature>
<sequence>MEKEVDESKSISVTNKDDISGGKNDFYDGLNADKASLFLRKGEQFSFRLNNFDLLRLFAAFQVLMGHSLDYFGFSRIPLSVYLPGVPIFFVISGFLISASWERSPSLSQYIKNRVLRIYPALWFCLFLSLFVASLTYTFEVFNVEFFTWLVAQLTIGQFYNPEFFKGYGAGGLNGSLWTIPIELQFYLLIPIIYVIMRKCNWSNIILFSFVILFSVINYLRYYFQPVLGDILIFKLFSVTIIPYLNMFLFGVVLQKNMWFVERFLANKVLHWLMVYLVIVFATGYFGITNQGNAINPISAFFLSLLVISAAYSYVNKFGNVLKGNDISYGIYIYHMIAINFLLSINMFTPATNVVITILSVTVVAILSWKYLEQPMLSLKSDKMKWFKSSRV</sequence>
<feature type="transmembrane region" description="Helical" evidence="1">
    <location>
        <begin position="354"/>
        <end position="372"/>
    </location>
</feature>
<dbReference type="AlphaFoldDB" id="A0A7X8YG12"/>
<feature type="transmembrane region" description="Helical" evidence="1">
    <location>
        <begin position="327"/>
        <end position="348"/>
    </location>
</feature>
<evidence type="ECO:0000313" key="3">
    <source>
        <dbReference type="EMBL" id="NLS12473.1"/>
    </source>
</evidence>
<comment type="caution">
    <text evidence="3">The sequence shown here is derived from an EMBL/GenBank/DDBJ whole genome shotgun (WGS) entry which is preliminary data.</text>
</comment>
<evidence type="ECO:0000256" key="1">
    <source>
        <dbReference type="SAM" id="Phobius"/>
    </source>
</evidence>
<dbReference type="InterPro" id="IPR050879">
    <property type="entry name" value="Acyltransferase_3"/>
</dbReference>
<feature type="transmembrane region" description="Helical" evidence="1">
    <location>
        <begin position="79"/>
        <end position="97"/>
    </location>
</feature>
<accession>A0A7X8YG12</accession>
<feature type="transmembrane region" description="Helical" evidence="1">
    <location>
        <begin position="177"/>
        <end position="197"/>
    </location>
</feature>
<dbReference type="Proteomes" id="UP000535589">
    <property type="component" value="Unassembled WGS sequence"/>
</dbReference>
<keyword evidence="3" id="KW-0012">Acyltransferase</keyword>
<reference evidence="3 4" key="1">
    <citation type="submission" date="2020-04" db="EMBL/GenBank/DDBJ databases">
        <title>Vibrio sp. SM6, a novel species isolated from seawater.</title>
        <authorList>
            <person name="Wang X."/>
        </authorList>
    </citation>
    <scope>NUCLEOTIDE SEQUENCE [LARGE SCALE GENOMIC DNA]</scope>
    <source>
        <strain evidence="3 4">SM6</strain>
    </source>
</reference>
<dbReference type="PANTHER" id="PTHR23028:SF53">
    <property type="entry name" value="ACYL_TRANSF_3 DOMAIN-CONTAINING PROTEIN"/>
    <property type="match status" value="1"/>
</dbReference>
<gene>
    <name evidence="3" type="ORF">HGP28_06110</name>
</gene>
<keyword evidence="3" id="KW-0808">Transferase</keyword>
<evidence type="ECO:0000259" key="2">
    <source>
        <dbReference type="Pfam" id="PF01757"/>
    </source>
</evidence>
<feature type="transmembrane region" description="Helical" evidence="1">
    <location>
        <begin position="294"/>
        <end position="315"/>
    </location>
</feature>
<dbReference type="Pfam" id="PF01757">
    <property type="entry name" value="Acyl_transf_3"/>
    <property type="match status" value="1"/>
</dbReference>
<evidence type="ECO:0000313" key="4">
    <source>
        <dbReference type="Proteomes" id="UP000535589"/>
    </source>
</evidence>
<dbReference type="RefSeq" id="WP_168835577.1">
    <property type="nucleotide sequence ID" value="NZ_JABAIK010000005.1"/>
</dbReference>
<protein>
    <submittedName>
        <fullName evidence="3">Acyltransferase</fullName>
    </submittedName>
</protein>
<feature type="domain" description="Acyltransferase 3" evidence="2">
    <location>
        <begin position="50"/>
        <end position="367"/>
    </location>
</feature>
<dbReference type="PANTHER" id="PTHR23028">
    <property type="entry name" value="ACETYLTRANSFERASE"/>
    <property type="match status" value="1"/>
</dbReference>
<dbReference type="GO" id="GO:0016020">
    <property type="term" value="C:membrane"/>
    <property type="evidence" value="ECO:0007669"/>
    <property type="project" value="TreeGrafter"/>
</dbReference>
<keyword evidence="4" id="KW-1185">Reference proteome</keyword>
<name>A0A7X8YG12_9VIBR</name>
<dbReference type="GO" id="GO:0016747">
    <property type="term" value="F:acyltransferase activity, transferring groups other than amino-acyl groups"/>
    <property type="evidence" value="ECO:0007669"/>
    <property type="project" value="InterPro"/>
</dbReference>
<dbReference type="GO" id="GO:0000271">
    <property type="term" value="P:polysaccharide biosynthetic process"/>
    <property type="evidence" value="ECO:0007669"/>
    <property type="project" value="TreeGrafter"/>
</dbReference>
<keyword evidence="1" id="KW-0472">Membrane</keyword>
<feature type="transmembrane region" description="Helical" evidence="1">
    <location>
        <begin position="118"/>
        <end position="139"/>
    </location>
</feature>
<keyword evidence="1" id="KW-1133">Transmembrane helix</keyword>
<proteinExistence type="predicted"/>
<feature type="transmembrane region" description="Helical" evidence="1">
    <location>
        <begin position="236"/>
        <end position="257"/>
    </location>
</feature>